<dbReference type="Proteomes" id="UP000178774">
    <property type="component" value="Unassembled WGS sequence"/>
</dbReference>
<evidence type="ECO:0000256" key="11">
    <source>
        <dbReference type="ARBA" id="ARBA00023136"/>
    </source>
</evidence>
<sequence length="641" mass="69960">MISNKYKIKESFGNLETHEVFLDTLAHQKEEELGISEKKFEVKIKEKIIYSIFGLFLVLVAGLFGKTLYLQTIEGRQLYAVSESNKGTITLIRPERGIIYDRNLQKLVVNAPAYDLLCDKKHFLASSGDLEKEIALMSSILGQPAQDLQAHLTDSAQPKVLLAENISQETLLVLEARAAELPGCKVQKNTVRSYALGESFSHVLGYGSKINKDELAGVQNYTVSDYIGKTGLEKFYEAVLRGTPGQHEVIKTATGVQKGDQVLVQPVAGNNLVLNIDAGLQQKTYEALEKSIKNIGSKKGAAVALDPRTGAVLALVSYPAYDNNIFSQGISQADFNALINNPNQPFFDRAIAAQYPTGSTIKPFLASGALQEKIISPTKIINDPGFLLVQSQNDPDVQYRFGGVTPHGDVDMRAALAVSSNIYFYTIGGGYGDQKGLGPSGIKKYLDMYGWEQKTGIDLPGEFSGFVPSPDWKKQKKNESWWDGDTYNLSIGQSDLQVTPLQVATAYAAIANGGTLYKPQIVKKVINGSGADASVVQEFKPEVASRLAIDQANLQVVREGMRDGVKYGSSVMLNSLPFDVAGKTGTVETNKAGIFNTWSSNFAPYENPEIVFVATIEGVQGLRAASLPVANEVLYWYFMNK</sequence>
<keyword evidence="10 13" id="KW-1133">Transmembrane helix</keyword>
<evidence type="ECO:0000256" key="12">
    <source>
        <dbReference type="ARBA" id="ARBA00023316"/>
    </source>
</evidence>
<protein>
    <submittedName>
        <fullName evidence="16">Penicillin-binding protein 2</fullName>
    </submittedName>
</protein>
<keyword evidence="6 13" id="KW-0812">Transmembrane</keyword>
<dbReference type="InterPro" id="IPR001460">
    <property type="entry name" value="PCN-bd_Tpept"/>
</dbReference>
<evidence type="ECO:0000256" key="7">
    <source>
        <dbReference type="ARBA" id="ARBA00022801"/>
    </source>
</evidence>
<dbReference type="PANTHER" id="PTHR30627">
    <property type="entry name" value="PEPTIDOGLYCAN D,D-TRANSPEPTIDASE"/>
    <property type="match status" value="1"/>
</dbReference>
<evidence type="ECO:0000256" key="4">
    <source>
        <dbReference type="ARBA" id="ARBA00022519"/>
    </source>
</evidence>
<evidence type="ECO:0000256" key="10">
    <source>
        <dbReference type="ARBA" id="ARBA00022989"/>
    </source>
</evidence>
<dbReference type="Gene3D" id="3.90.1310.10">
    <property type="entry name" value="Penicillin-binding protein 2a (Domain 2)"/>
    <property type="match status" value="1"/>
</dbReference>
<evidence type="ECO:0000256" key="1">
    <source>
        <dbReference type="ARBA" id="ARBA00004167"/>
    </source>
</evidence>
<evidence type="ECO:0000256" key="6">
    <source>
        <dbReference type="ARBA" id="ARBA00022692"/>
    </source>
</evidence>
<keyword evidence="9" id="KW-0573">Peptidoglycan synthesis</keyword>
<keyword evidence="4" id="KW-0997">Cell inner membrane</keyword>
<keyword evidence="12" id="KW-0961">Cell wall biogenesis/degradation</keyword>
<proteinExistence type="predicted"/>
<dbReference type="SUPFAM" id="SSF56519">
    <property type="entry name" value="Penicillin binding protein dimerisation domain"/>
    <property type="match status" value="1"/>
</dbReference>
<keyword evidence="8" id="KW-0133">Cell shape</keyword>
<dbReference type="InterPro" id="IPR036138">
    <property type="entry name" value="PBP_dimer_sf"/>
</dbReference>
<accession>A0A1G2HU26</accession>
<evidence type="ECO:0000256" key="5">
    <source>
        <dbReference type="ARBA" id="ARBA00022670"/>
    </source>
</evidence>
<feature type="transmembrane region" description="Helical" evidence="13">
    <location>
        <begin position="48"/>
        <end position="69"/>
    </location>
</feature>
<evidence type="ECO:0000256" key="9">
    <source>
        <dbReference type="ARBA" id="ARBA00022984"/>
    </source>
</evidence>
<keyword evidence="3" id="KW-1003">Cell membrane</keyword>
<dbReference type="Gene3D" id="3.40.710.10">
    <property type="entry name" value="DD-peptidase/beta-lactamase superfamily"/>
    <property type="match status" value="1"/>
</dbReference>
<feature type="domain" description="Penicillin-binding protein transpeptidase" evidence="14">
    <location>
        <begin position="300"/>
        <end position="634"/>
    </location>
</feature>
<keyword evidence="11 13" id="KW-0472">Membrane</keyword>
<evidence type="ECO:0000256" key="8">
    <source>
        <dbReference type="ARBA" id="ARBA00022960"/>
    </source>
</evidence>
<dbReference type="InterPro" id="IPR017790">
    <property type="entry name" value="Penicillin-binding_protein_2"/>
</dbReference>
<reference evidence="16 17" key="1">
    <citation type="journal article" date="2016" name="Nat. Commun.">
        <title>Thousands of microbial genomes shed light on interconnected biogeochemical processes in an aquifer system.</title>
        <authorList>
            <person name="Anantharaman K."/>
            <person name="Brown C.T."/>
            <person name="Hug L.A."/>
            <person name="Sharon I."/>
            <person name="Castelle C.J."/>
            <person name="Probst A.J."/>
            <person name="Thomas B.C."/>
            <person name="Singh A."/>
            <person name="Wilkins M.J."/>
            <person name="Karaoz U."/>
            <person name="Brodie E.L."/>
            <person name="Williams K.H."/>
            <person name="Hubbard S.S."/>
            <person name="Banfield J.F."/>
        </authorList>
    </citation>
    <scope>NUCLEOTIDE SEQUENCE [LARGE SCALE GENOMIC DNA]</scope>
</reference>
<dbReference type="NCBIfam" id="TIGR03423">
    <property type="entry name" value="pbp2_mrdA"/>
    <property type="match status" value="1"/>
</dbReference>
<evidence type="ECO:0000259" key="15">
    <source>
        <dbReference type="Pfam" id="PF03717"/>
    </source>
</evidence>
<dbReference type="GO" id="GO:0009252">
    <property type="term" value="P:peptidoglycan biosynthetic process"/>
    <property type="evidence" value="ECO:0007669"/>
    <property type="project" value="UniProtKB-KW"/>
</dbReference>
<dbReference type="GO" id="GO:0005886">
    <property type="term" value="C:plasma membrane"/>
    <property type="evidence" value="ECO:0007669"/>
    <property type="project" value="UniProtKB-SubCell"/>
</dbReference>
<dbReference type="GO" id="GO:0006508">
    <property type="term" value="P:proteolysis"/>
    <property type="evidence" value="ECO:0007669"/>
    <property type="project" value="UniProtKB-KW"/>
</dbReference>
<comment type="subcellular location">
    <subcellularLocation>
        <location evidence="2">Cell membrane</location>
    </subcellularLocation>
    <subcellularLocation>
        <location evidence="1">Membrane</location>
        <topology evidence="1">Single-pass membrane protein</topology>
    </subcellularLocation>
</comment>
<dbReference type="InterPro" id="IPR050515">
    <property type="entry name" value="Beta-lactam/transpept"/>
</dbReference>
<dbReference type="EMBL" id="MHOP01000011">
    <property type="protein sequence ID" value="OGZ66022.1"/>
    <property type="molecule type" value="Genomic_DNA"/>
</dbReference>
<dbReference type="InterPro" id="IPR005311">
    <property type="entry name" value="PBP_dimer"/>
</dbReference>
<dbReference type="GO" id="GO:0008360">
    <property type="term" value="P:regulation of cell shape"/>
    <property type="evidence" value="ECO:0007669"/>
    <property type="project" value="UniProtKB-KW"/>
</dbReference>
<dbReference type="AlphaFoldDB" id="A0A1G2HU26"/>
<dbReference type="Pfam" id="PF00905">
    <property type="entry name" value="Transpeptidase"/>
    <property type="match status" value="1"/>
</dbReference>
<comment type="caution">
    <text evidence="16">The sequence shown here is derived from an EMBL/GenBank/DDBJ whole genome shotgun (WGS) entry which is preliminary data.</text>
</comment>
<evidence type="ECO:0000313" key="16">
    <source>
        <dbReference type="EMBL" id="OGZ66022.1"/>
    </source>
</evidence>
<keyword evidence="5" id="KW-0645">Protease</keyword>
<gene>
    <name evidence="16" type="ORF">A2822_03170</name>
</gene>
<evidence type="ECO:0000256" key="2">
    <source>
        <dbReference type="ARBA" id="ARBA00004236"/>
    </source>
</evidence>
<keyword evidence="7" id="KW-0378">Hydrolase</keyword>
<evidence type="ECO:0000256" key="13">
    <source>
        <dbReference type="SAM" id="Phobius"/>
    </source>
</evidence>
<evidence type="ECO:0000256" key="3">
    <source>
        <dbReference type="ARBA" id="ARBA00022475"/>
    </source>
</evidence>
<feature type="domain" description="Penicillin-binding protein dimerisation" evidence="15">
    <location>
        <begin position="92"/>
        <end position="256"/>
    </location>
</feature>
<name>A0A1G2HU26_9BACT</name>
<organism evidence="16 17">
    <name type="scientific">Candidatus Staskawiczbacteria bacterium RIFCSPHIGHO2_01_FULL_41_41</name>
    <dbReference type="NCBI Taxonomy" id="1802203"/>
    <lineage>
        <taxon>Bacteria</taxon>
        <taxon>Candidatus Staskawicziibacteriota</taxon>
    </lineage>
</organism>
<dbReference type="GO" id="GO:0071972">
    <property type="term" value="F:peptidoglycan L,D-transpeptidase activity"/>
    <property type="evidence" value="ECO:0007669"/>
    <property type="project" value="TreeGrafter"/>
</dbReference>
<dbReference type="GO" id="GO:0009002">
    <property type="term" value="F:serine-type D-Ala-D-Ala carboxypeptidase activity"/>
    <property type="evidence" value="ECO:0007669"/>
    <property type="project" value="InterPro"/>
</dbReference>
<dbReference type="GO" id="GO:0008658">
    <property type="term" value="F:penicillin binding"/>
    <property type="evidence" value="ECO:0007669"/>
    <property type="project" value="InterPro"/>
</dbReference>
<evidence type="ECO:0000313" key="17">
    <source>
        <dbReference type="Proteomes" id="UP000178774"/>
    </source>
</evidence>
<dbReference type="InterPro" id="IPR012338">
    <property type="entry name" value="Beta-lactam/transpept-like"/>
</dbReference>
<evidence type="ECO:0000259" key="14">
    <source>
        <dbReference type="Pfam" id="PF00905"/>
    </source>
</evidence>
<dbReference type="Pfam" id="PF03717">
    <property type="entry name" value="PBP_dimer"/>
    <property type="match status" value="1"/>
</dbReference>
<dbReference type="PANTHER" id="PTHR30627:SF2">
    <property type="entry name" value="PEPTIDOGLYCAN D,D-TRANSPEPTIDASE MRDA"/>
    <property type="match status" value="1"/>
</dbReference>
<dbReference type="SUPFAM" id="SSF56601">
    <property type="entry name" value="beta-lactamase/transpeptidase-like"/>
    <property type="match status" value="1"/>
</dbReference>
<dbReference type="GO" id="GO:0071555">
    <property type="term" value="P:cell wall organization"/>
    <property type="evidence" value="ECO:0007669"/>
    <property type="project" value="UniProtKB-KW"/>
</dbReference>